<accession>A0A6B0UR18</accession>
<name>A0A6B0UR18_IXORI</name>
<dbReference type="AlphaFoldDB" id="A0A6B0UR18"/>
<sequence length="129" mass="13829">MRRHRCELPACLDALLCSFGSGLGRHCRAVVAATAPPILSDSLGSSQILNPRKVPASTAGNICEGRGKTRAAFNQSLSNPRSRICLDEIRTKSLLLLLKRFGSLQLFTELLESLSQVGCSFKEGTGARG</sequence>
<protein>
    <submittedName>
        <fullName evidence="1">Putative secreted protein</fullName>
    </submittedName>
</protein>
<organism evidence="1">
    <name type="scientific">Ixodes ricinus</name>
    <name type="common">Common tick</name>
    <name type="synonym">Acarus ricinus</name>
    <dbReference type="NCBI Taxonomy" id="34613"/>
    <lineage>
        <taxon>Eukaryota</taxon>
        <taxon>Metazoa</taxon>
        <taxon>Ecdysozoa</taxon>
        <taxon>Arthropoda</taxon>
        <taxon>Chelicerata</taxon>
        <taxon>Arachnida</taxon>
        <taxon>Acari</taxon>
        <taxon>Parasitiformes</taxon>
        <taxon>Ixodida</taxon>
        <taxon>Ixodoidea</taxon>
        <taxon>Ixodidae</taxon>
        <taxon>Ixodinae</taxon>
        <taxon>Ixodes</taxon>
    </lineage>
</organism>
<reference evidence="1" key="1">
    <citation type="submission" date="2019-12" db="EMBL/GenBank/DDBJ databases">
        <title>An insight into the sialome of adult female Ixodes ricinus ticks feeding for 6 days.</title>
        <authorList>
            <person name="Perner J."/>
            <person name="Ribeiro J.M.C."/>
        </authorList>
    </citation>
    <scope>NUCLEOTIDE SEQUENCE</scope>
    <source>
        <strain evidence="1">Semi-engorged</strain>
        <tissue evidence="1">Salivary glands</tissue>
    </source>
</reference>
<evidence type="ECO:0000313" key="1">
    <source>
        <dbReference type="EMBL" id="MXU92116.1"/>
    </source>
</evidence>
<proteinExistence type="predicted"/>
<dbReference type="EMBL" id="GIFC01010033">
    <property type="protein sequence ID" value="MXU92116.1"/>
    <property type="molecule type" value="Transcribed_RNA"/>
</dbReference>